<feature type="transmembrane region" description="Helical" evidence="6">
    <location>
        <begin position="159"/>
        <end position="177"/>
    </location>
</feature>
<dbReference type="Pfam" id="PF07690">
    <property type="entry name" value="MFS_1"/>
    <property type="match status" value="1"/>
</dbReference>
<name>A0A6J7JLX6_9ZZZZ</name>
<keyword evidence="2" id="KW-1003">Cell membrane</keyword>
<dbReference type="PANTHER" id="PTHR43124">
    <property type="entry name" value="PURINE EFFLUX PUMP PBUE"/>
    <property type="match status" value="1"/>
</dbReference>
<feature type="transmembrane region" description="Helical" evidence="6">
    <location>
        <begin position="286"/>
        <end position="312"/>
    </location>
</feature>
<feature type="transmembrane region" description="Helical" evidence="6">
    <location>
        <begin position="232"/>
        <end position="250"/>
    </location>
</feature>
<dbReference type="GO" id="GO:0005886">
    <property type="term" value="C:plasma membrane"/>
    <property type="evidence" value="ECO:0007669"/>
    <property type="project" value="UniProtKB-SubCell"/>
</dbReference>
<feature type="domain" description="Major facilitator superfamily (MFS) profile" evidence="7">
    <location>
        <begin position="1"/>
        <end position="371"/>
    </location>
</feature>
<feature type="transmembrane region" description="Helical" evidence="6">
    <location>
        <begin position="198"/>
        <end position="220"/>
    </location>
</feature>
<keyword evidence="5 6" id="KW-0472">Membrane</keyword>
<proteinExistence type="predicted"/>
<dbReference type="InterPro" id="IPR036259">
    <property type="entry name" value="MFS_trans_sf"/>
</dbReference>
<accession>A0A6J7JLX6</accession>
<feature type="transmembrane region" description="Helical" evidence="6">
    <location>
        <begin position="131"/>
        <end position="153"/>
    </location>
</feature>
<feature type="transmembrane region" description="Helical" evidence="6">
    <location>
        <begin position="324"/>
        <end position="344"/>
    </location>
</feature>
<evidence type="ECO:0000259" key="7">
    <source>
        <dbReference type="PROSITE" id="PS50850"/>
    </source>
</evidence>
<dbReference type="InterPro" id="IPR011701">
    <property type="entry name" value="MFS"/>
</dbReference>
<dbReference type="AlphaFoldDB" id="A0A6J7JLX6"/>
<evidence type="ECO:0000256" key="4">
    <source>
        <dbReference type="ARBA" id="ARBA00022989"/>
    </source>
</evidence>
<dbReference type="InterPro" id="IPR050189">
    <property type="entry name" value="MFS_Efflux_Transporters"/>
</dbReference>
<feature type="transmembrane region" description="Helical" evidence="6">
    <location>
        <begin position="97"/>
        <end position="119"/>
    </location>
</feature>
<dbReference type="PROSITE" id="PS50850">
    <property type="entry name" value="MFS"/>
    <property type="match status" value="1"/>
</dbReference>
<sequence length="371" mass="36859">MGVAGAVVIAVQFGMGRFVFGLTLPDLRSDPSLSPAGLSDPLLGLIASATFAGFLAGILGAPLLARRLGPRAPTTLGCACGTIGGLVVFGAPHPAVLAAGAVLVGSAAGWVWAPYNDLVAAVAPPARRPTLLALVATGTSAGLVAVAMVSLVGSGWRTAWAAVGFASAAAALLNLRWVPRVAAPPPHGRTDRVPWRPLLLPAAYSVGFYVTTTLFFTYAAETLRLGGLPSQAAPALYAVIGVLGLVGLVTGRWCEGIGARRVAASCLGLIAVALAVLALAGDTWVAALAAAAVFAPGYMGGAAVIAIWTASLAPERSTEAMTRVLAIGALAAVVGPTVVGALLGSFELPTVLMGLALLAAAGAAALAARRV</sequence>
<dbReference type="SUPFAM" id="SSF103473">
    <property type="entry name" value="MFS general substrate transporter"/>
    <property type="match status" value="1"/>
</dbReference>
<evidence type="ECO:0000256" key="6">
    <source>
        <dbReference type="SAM" id="Phobius"/>
    </source>
</evidence>
<feature type="transmembrane region" description="Helical" evidence="6">
    <location>
        <begin position="45"/>
        <end position="65"/>
    </location>
</feature>
<organism evidence="8">
    <name type="scientific">freshwater metagenome</name>
    <dbReference type="NCBI Taxonomy" id="449393"/>
    <lineage>
        <taxon>unclassified sequences</taxon>
        <taxon>metagenomes</taxon>
        <taxon>ecological metagenomes</taxon>
    </lineage>
</organism>
<dbReference type="PANTHER" id="PTHR43124:SF3">
    <property type="entry name" value="CHLORAMPHENICOL EFFLUX PUMP RV0191"/>
    <property type="match status" value="1"/>
</dbReference>
<evidence type="ECO:0000313" key="8">
    <source>
        <dbReference type="EMBL" id="CAB4943621.1"/>
    </source>
</evidence>
<evidence type="ECO:0000256" key="3">
    <source>
        <dbReference type="ARBA" id="ARBA00022692"/>
    </source>
</evidence>
<feature type="transmembrane region" description="Helical" evidence="6">
    <location>
        <begin position="262"/>
        <end position="280"/>
    </location>
</feature>
<keyword evidence="3 6" id="KW-0812">Transmembrane</keyword>
<evidence type="ECO:0000256" key="2">
    <source>
        <dbReference type="ARBA" id="ARBA00022475"/>
    </source>
</evidence>
<comment type="subcellular location">
    <subcellularLocation>
        <location evidence="1">Cell membrane</location>
        <topology evidence="1">Multi-pass membrane protein</topology>
    </subcellularLocation>
</comment>
<gene>
    <name evidence="8" type="ORF">UFOPK3662_02084</name>
</gene>
<feature type="transmembrane region" description="Helical" evidence="6">
    <location>
        <begin position="72"/>
        <end position="91"/>
    </location>
</feature>
<feature type="transmembrane region" description="Helical" evidence="6">
    <location>
        <begin position="350"/>
        <end position="368"/>
    </location>
</feature>
<dbReference type="GO" id="GO:0022857">
    <property type="term" value="F:transmembrane transporter activity"/>
    <property type="evidence" value="ECO:0007669"/>
    <property type="project" value="InterPro"/>
</dbReference>
<dbReference type="InterPro" id="IPR020846">
    <property type="entry name" value="MFS_dom"/>
</dbReference>
<keyword evidence="4 6" id="KW-1133">Transmembrane helix</keyword>
<dbReference type="EMBL" id="CAFBMW010000016">
    <property type="protein sequence ID" value="CAB4943621.1"/>
    <property type="molecule type" value="Genomic_DNA"/>
</dbReference>
<evidence type="ECO:0000256" key="5">
    <source>
        <dbReference type="ARBA" id="ARBA00023136"/>
    </source>
</evidence>
<dbReference type="Gene3D" id="1.20.1250.20">
    <property type="entry name" value="MFS general substrate transporter like domains"/>
    <property type="match status" value="2"/>
</dbReference>
<reference evidence="8" key="1">
    <citation type="submission" date="2020-05" db="EMBL/GenBank/DDBJ databases">
        <authorList>
            <person name="Chiriac C."/>
            <person name="Salcher M."/>
            <person name="Ghai R."/>
            <person name="Kavagutti S V."/>
        </authorList>
    </citation>
    <scope>NUCLEOTIDE SEQUENCE</scope>
</reference>
<protein>
    <submittedName>
        <fullName evidence="8">Unannotated protein</fullName>
    </submittedName>
</protein>
<evidence type="ECO:0000256" key="1">
    <source>
        <dbReference type="ARBA" id="ARBA00004651"/>
    </source>
</evidence>